<reference evidence="1" key="3">
    <citation type="submission" date="2010-09" db="EMBL/GenBank/DDBJ databases">
        <title>Annotation of Gaeumannomyces graminis var. tritici R3-111a-1.</title>
        <authorList>
            <consortium name="The Broad Institute Genome Sequencing Platform"/>
            <person name="Ma L.-J."/>
            <person name="Dead R."/>
            <person name="Young S.K."/>
            <person name="Zeng Q."/>
            <person name="Gargeya S."/>
            <person name="Fitzgerald M."/>
            <person name="Haas B."/>
            <person name="Abouelleil A."/>
            <person name="Alvarado L."/>
            <person name="Arachchi H.M."/>
            <person name="Berlin A."/>
            <person name="Brown A."/>
            <person name="Chapman S.B."/>
            <person name="Chen Z."/>
            <person name="Dunbar C."/>
            <person name="Freedman E."/>
            <person name="Gearin G."/>
            <person name="Gellesch M."/>
            <person name="Goldberg J."/>
            <person name="Griggs A."/>
            <person name="Gujja S."/>
            <person name="Heiman D."/>
            <person name="Howarth C."/>
            <person name="Larson L."/>
            <person name="Lui A."/>
            <person name="MacDonald P.J.P."/>
            <person name="Mehta T."/>
            <person name="Montmayeur A."/>
            <person name="Murphy C."/>
            <person name="Neiman D."/>
            <person name="Pearson M."/>
            <person name="Priest M."/>
            <person name="Roberts A."/>
            <person name="Saif S."/>
            <person name="Shea T."/>
            <person name="Shenoy N."/>
            <person name="Sisk P."/>
            <person name="Stolte C."/>
            <person name="Sykes S."/>
            <person name="Yandava C."/>
            <person name="Wortman J."/>
            <person name="Nusbaum C."/>
            <person name="Birren B."/>
        </authorList>
    </citation>
    <scope>NUCLEOTIDE SEQUENCE</scope>
    <source>
        <strain evidence="1">R3-111a-1</strain>
    </source>
</reference>
<dbReference type="AlphaFoldDB" id="J3NN98"/>
<dbReference type="Proteomes" id="UP000006039">
    <property type="component" value="Unassembled WGS sequence"/>
</dbReference>
<reference evidence="2" key="5">
    <citation type="submission" date="2018-04" db="UniProtKB">
        <authorList>
            <consortium name="EnsemblFungi"/>
        </authorList>
    </citation>
    <scope>IDENTIFICATION</scope>
    <source>
        <strain evidence="2">R3-111a-1</strain>
    </source>
</reference>
<accession>J3NN98</accession>
<dbReference type="HOGENOM" id="CLU_1865231_0_0_1"/>
<dbReference type="VEuPathDB" id="FungiDB:GGTG_02754"/>
<dbReference type="GeneID" id="20343212"/>
<reference evidence="3" key="1">
    <citation type="submission" date="2010-07" db="EMBL/GenBank/DDBJ databases">
        <title>The genome sequence of Gaeumannomyces graminis var. tritici strain R3-111a-1.</title>
        <authorList>
            <consortium name="The Broad Institute Genome Sequencing Platform"/>
            <person name="Ma L.-J."/>
            <person name="Dead R."/>
            <person name="Young S."/>
            <person name="Zeng Q."/>
            <person name="Koehrsen M."/>
            <person name="Alvarado L."/>
            <person name="Berlin A."/>
            <person name="Chapman S.B."/>
            <person name="Chen Z."/>
            <person name="Freedman E."/>
            <person name="Gellesch M."/>
            <person name="Goldberg J."/>
            <person name="Griggs A."/>
            <person name="Gujja S."/>
            <person name="Heilman E.R."/>
            <person name="Heiman D."/>
            <person name="Hepburn T."/>
            <person name="Howarth C."/>
            <person name="Jen D."/>
            <person name="Larson L."/>
            <person name="Mehta T."/>
            <person name="Neiman D."/>
            <person name="Pearson M."/>
            <person name="Roberts A."/>
            <person name="Saif S."/>
            <person name="Shea T."/>
            <person name="Shenoy N."/>
            <person name="Sisk P."/>
            <person name="Stolte C."/>
            <person name="Sykes S."/>
            <person name="Walk T."/>
            <person name="White J."/>
            <person name="Yandava C."/>
            <person name="Haas B."/>
            <person name="Nusbaum C."/>
            <person name="Birren B."/>
        </authorList>
    </citation>
    <scope>NUCLEOTIDE SEQUENCE [LARGE SCALE GENOMIC DNA]</scope>
    <source>
        <strain evidence="3">R3-111a-1</strain>
    </source>
</reference>
<reference evidence="1" key="2">
    <citation type="submission" date="2010-07" db="EMBL/GenBank/DDBJ databases">
        <authorList>
            <consortium name="The Broad Institute Genome Sequencing Platform"/>
            <consortium name="Broad Institute Genome Sequencing Center for Infectious Disease"/>
            <person name="Ma L.-J."/>
            <person name="Dead R."/>
            <person name="Young S."/>
            <person name="Zeng Q."/>
            <person name="Koehrsen M."/>
            <person name="Alvarado L."/>
            <person name="Berlin A."/>
            <person name="Chapman S.B."/>
            <person name="Chen Z."/>
            <person name="Freedman E."/>
            <person name="Gellesch M."/>
            <person name="Goldberg J."/>
            <person name="Griggs A."/>
            <person name="Gujja S."/>
            <person name="Heilman E.R."/>
            <person name="Heiman D."/>
            <person name="Hepburn T."/>
            <person name="Howarth C."/>
            <person name="Jen D."/>
            <person name="Larson L."/>
            <person name="Mehta T."/>
            <person name="Neiman D."/>
            <person name="Pearson M."/>
            <person name="Roberts A."/>
            <person name="Saif S."/>
            <person name="Shea T."/>
            <person name="Shenoy N."/>
            <person name="Sisk P."/>
            <person name="Stolte C."/>
            <person name="Sykes S."/>
            <person name="Walk T."/>
            <person name="White J."/>
            <person name="Yandava C."/>
            <person name="Haas B."/>
            <person name="Nusbaum C."/>
            <person name="Birren B."/>
        </authorList>
    </citation>
    <scope>NUCLEOTIDE SEQUENCE</scope>
    <source>
        <strain evidence="1">R3-111a-1</strain>
    </source>
</reference>
<proteinExistence type="predicted"/>
<name>J3NN98_GAET3</name>
<sequence>MPWCICFAREMRVAMCNMPAAIEQAGALRLGDMLDDRPFISSFSNSRPSARIGRVSARLQTSAPSDASVAGSRPITRCVFFFRLICFVPNYSWGHVNFVWALFCCCHVQASTKQGGTERNPGPPRESFAAWCHVLAD</sequence>
<dbReference type="RefSeq" id="XP_009218795.1">
    <property type="nucleotide sequence ID" value="XM_009220531.1"/>
</dbReference>
<evidence type="ECO:0000313" key="2">
    <source>
        <dbReference type="EnsemblFungi" id="EJT77650"/>
    </source>
</evidence>
<dbReference type="EMBL" id="GL385396">
    <property type="protein sequence ID" value="EJT77650.1"/>
    <property type="molecule type" value="Genomic_DNA"/>
</dbReference>
<organism evidence="1">
    <name type="scientific">Gaeumannomyces tritici (strain R3-111a-1)</name>
    <name type="common">Wheat and barley take-all root rot fungus</name>
    <name type="synonym">Gaeumannomyces graminis var. tritici</name>
    <dbReference type="NCBI Taxonomy" id="644352"/>
    <lineage>
        <taxon>Eukaryota</taxon>
        <taxon>Fungi</taxon>
        <taxon>Dikarya</taxon>
        <taxon>Ascomycota</taxon>
        <taxon>Pezizomycotina</taxon>
        <taxon>Sordariomycetes</taxon>
        <taxon>Sordariomycetidae</taxon>
        <taxon>Magnaporthales</taxon>
        <taxon>Magnaporthaceae</taxon>
        <taxon>Gaeumannomyces</taxon>
    </lineage>
</organism>
<keyword evidence="3" id="KW-1185">Reference proteome</keyword>
<gene>
    <name evidence="2" type="primary">20343212</name>
    <name evidence="1" type="ORF">GGTG_02754</name>
</gene>
<protein>
    <submittedName>
        <fullName evidence="1 2">Uncharacterized protein</fullName>
    </submittedName>
</protein>
<evidence type="ECO:0000313" key="1">
    <source>
        <dbReference type="EMBL" id="EJT77650.1"/>
    </source>
</evidence>
<evidence type="ECO:0000313" key="3">
    <source>
        <dbReference type="Proteomes" id="UP000006039"/>
    </source>
</evidence>
<dbReference type="EnsemblFungi" id="EJT77650">
    <property type="protein sequence ID" value="EJT77650"/>
    <property type="gene ID" value="GGTG_02754"/>
</dbReference>
<reference evidence="2" key="4">
    <citation type="journal article" date="2015" name="G3 (Bethesda)">
        <title>Genome sequences of three phytopathogenic species of the Magnaporthaceae family of fungi.</title>
        <authorList>
            <person name="Okagaki L.H."/>
            <person name="Nunes C.C."/>
            <person name="Sailsbery J."/>
            <person name="Clay B."/>
            <person name="Brown D."/>
            <person name="John T."/>
            <person name="Oh Y."/>
            <person name="Young N."/>
            <person name="Fitzgerald M."/>
            <person name="Haas B.J."/>
            <person name="Zeng Q."/>
            <person name="Young S."/>
            <person name="Adiconis X."/>
            <person name="Fan L."/>
            <person name="Levin J.Z."/>
            <person name="Mitchell T.K."/>
            <person name="Okubara P.A."/>
            <person name="Farman M.L."/>
            <person name="Kohn L.M."/>
            <person name="Birren B."/>
            <person name="Ma L.-J."/>
            <person name="Dean R.A."/>
        </authorList>
    </citation>
    <scope>NUCLEOTIDE SEQUENCE</scope>
    <source>
        <strain evidence="2">R3-111a-1</strain>
    </source>
</reference>